<dbReference type="OrthoDB" id="9779370at2"/>
<reference evidence="1 2" key="1">
    <citation type="submission" date="2018-10" db="EMBL/GenBank/DDBJ databases">
        <title>Genomic Encyclopedia of Type Strains, Phase IV (KMG-IV): sequencing the most valuable type-strain genomes for metagenomic binning, comparative biology and taxonomic classification.</title>
        <authorList>
            <person name="Goeker M."/>
        </authorList>
    </citation>
    <scope>NUCLEOTIDE SEQUENCE [LARGE SCALE GENOMIC DNA]</scope>
    <source>
        <strain evidence="1 2">DSM 26916</strain>
    </source>
</reference>
<dbReference type="RefSeq" id="WP_121242269.1">
    <property type="nucleotide sequence ID" value="NZ_BHVV01000003.1"/>
</dbReference>
<dbReference type="InterPro" id="IPR014174">
    <property type="entry name" value="CRISPR-assoc_prot_Cas6/Cmx6"/>
</dbReference>
<dbReference type="Proteomes" id="UP000268908">
    <property type="component" value="Unassembled WGS sequence"/>
</dbReference>
<dbReference type="Pfam" id="PF09559">
    <property type="entry name" value="Cas6"/>
    <property type="match status" value="1"/>
</dbReference>
<name>A0A497XA86_9PROT</name>
<keyword evidence="2" id="KW-1185">Reference proteome</keyword>
<protein>
    <submittedName>
        <fullName evidence="1">CRISPR-associated protein Cas6</fullName>
    </submittedName>
</protein>
<proteinExistence type="predicted"/>
<sequence>MSNPTDEPKADAVDLVFALRGRAIMADYAERLRDELLRCLPWLGDEAQVGVHPLGGLSDGEGEHYLSGRSRLTLRVPRGRVEQAQALSGQRLDLGGSAEVGRATPRELMPAAVLYSSFVAYGPAEEAAFMAECHREVGGLAFRNAYLICGKARRAGGGATEVFGFSLMVHSLSAEESLRLQAGGLGVERQRGCGIFVPHKSIAAVGDG</sequence>
<organism evidence="1 2">
    <name type="scientific">Sulfurisoma sediminicola</name>
    <dbReference type="NCBI Taxonomy" id="1381557"/>
    <lineage>
        <taxon>Bacteria</taxon>
        <taxon>Pseudomonadati</taxon>
        <taxon>Pseudomonadota</taxon>
        <taxon>Betaproteobacteria</taxon>
        <taxon>Nitrosomonadales</taxon>
        <taxon>Sterolibacteriaceae</taxon>
        <taxon>Sulfurisoma</taxon>
    </lineage>
</organism>
<evidence type="ECO:0000313" key="2">
    <source>
        <dbReference type="Proteomes" id="UP000268908"/>
    </source>
</evidence>
<evidence type="ECO:0000313" key="1">
    <source>
        <dbReference type="EMBL" id="RLJ63447.1"/>
    </source>
</evidence>
<gene>
    <name evidence="1" type="ORF">DFR35_2069</name>
</gene>
<accession>A0A497XA86</accession>
<dbReference type="NCBIfam" id="TIGR02807">
    <property type="entry name" value="cas6_cmx6"/>
    <property type="match status" value="1"/>
</dbReference>
<dbReference type="EMBL" id="RCCI01000006">
    <property type="protein sequence ID" value="RLJ63447.1"/>
    <property type="molecule type" value="Genomic_DNA"/>
</dbReference>
<comment type="caution">
    <text evidence="1">The sequence shown here is derived from an EMBL/GenBank/DDBJ whole genome shotgun (WGS) entry which is preliminary data.</text>
</comment>
<dbReference type="AlphaFoldDB" id="A0A497XA86"/>